<evidence type="ECO:0000256" key="1">
    <source>
        <dbReference type="ARBA" id="ARBA00005417"/>
    </source>
</evidence>
<dbReference type="RefSeq" id="WP_091971520.1">
    <property type="nucleotide sequence ID" value="NZ_FOPM01000009.1"/>
</dbReference>
<dbReference type="InterPro" id="IPR017871">
    <property type="entry name" value="ABC_transporter-like_CS"/>
</dbReference>
<keyword evidence="3" id="KW-1003">Cell membrane</keyword>
<keyword evidence="5 10" id="KW-0067">ATP-binding</keyword>
<evidence type="ECO:0000256" key="2">
    <source>
        <dbReference type="ARBA" id="ARBA00022448"/>
    </source>
</evidence>
<dbReference type="GO" id="GO:0005524">
    <property type="term" value="F:ATP binding"/>
    <property type="evidence" value="ECO:0007669"/>
    <property type="project" value="UniProtKB-KW"/>
</dbReference>
<dbReference type="InterPro" id="IPR003439">
    <property type="entry name" value="ABC_transporter-like_ATP-bd"/>
</dbReference>
<name>A0A1I2UGT9_9HYPH</name>
<evidence type="ECO:0000256" key="5">
    <source>
        <dbReference type="ARBA" id="ARBA00022840"/>
    </source>
</evidence>
<evidence type="ECO:0000256" key="4">
    <source>
        <dbReference type="ARBA" id="ARBA00022741"/>
    </source>
</evidence>
<dbReference type="OrthoDB" id="9797536at2"/>
<gene>
    <name evidence="10" type="ORF">SAMN05192565_109125</name>
</gene>
<dbReference type="Pfam" id="PF00005">
    <property type="entry name" value="ABC_tran"/>
    <property type="match status" value="1"/>
</dbReference>
<sequence length="286" mass="30772">MIATALRVHDTPVLETLPLWQPAERPVQEPPTRARSRERDAPGGLAVTVRDLSKAFDGHTVIENLDLHIPAGQFVAVVGRSGCGKSTLLRLILGLEQPSSGRVVLESEGVRPPPKRIMFQEPRLLPWAHVADNVAVGLGETGTKAERRARALTALGEVGLADKAGQWPATLSGGQRQRVALARALVSRPGLLALDEPLGALDALTRIGMQAMIEEIWQAQGFTALLVTHDVAEAVALADRILVVEDGRIALDVKVEVPRPRRRGDPILAALEGRILDHLLQTHAPA</sequence>
<evidence type="ECO:0000259" key="9">
    <source>
        <dbReference type="PROSITE" id="PS50893"/>
    </source>
</evidence>
<dbReference type="CDD" id="cd03293">
    <property type="entry name" value="ABC_NrtD_SsuB_transporters"/>
    <property type="match status" value="1"/>
</dbReference>
<dbReference type="AlphaFoldDB" id="A0A1I2UGT9"/>
<dbReference type="PANTHER" id="PTHR42788">
    <property type="entry name" value="TAURINE IMPORT ATP-BINDING PROTEIN-RELATED"/>
    <property type="match status" value="1"/>
</dbReference>
<dbReference type="InterPro" id="IPR027417">
    <property type="entry name" value="P-loop_NTPase"/>
</dbReference>
<feature type="domain" description="ABC transporter" evidence="9">
    <location>
        <begin position="47"/>
        <end position="271"/>
    </location>
</feature>
<dbReference type="STRING" id="582675.SAMN05192565_109125"/>
<dbReference type="InterPro" id="IPR050166">
    <property type="entry name" value="ABC_transporter_ATP-bind"/>
</dbReference>
<dbReference type="PROSITE" id="PS50893">
    <property type="entry name" value="ABC_TRANSPORTER_2"/>
    <property type="match status" value="1"/>
</dbReference>
<keyword evidence="6" id="KW-1278">Translocase</keyword>
<organism evidence="10 11">
    <name type="scientific">Methylobacterium gossipiicola</name>
    <dbReference type="NCBI Taxonomy" id="582675"/>
    <lineage>
        <taxon>Bacteria</taxon>
        <taxon>Pseudomonadati</taxon>
        <taxon>Pseudomonadota</taxon>
        <taxon>Alphaproteobacteria</taxon>
        <taxon>Hyphomicrobiales</taxon>
        <taxon>Methylobacteriaceae</taxon>
        <taxon>Methylobacterium</taxon>
    </lineage>
</organism>
<dbReference type="SMART" id="SM00382">
    <property type="entry name" value="AAA"/>
    <property type="match status" value="1"/>
</dbReference>
<keyword evidence="4" id="KW-0547">Nucleotide-binding</keyword>
<reference evidence="11" key="1">
    <citation type="submission" date="2016-10" db="EMBL/GenBank/DDBJ databases">
        <authorList>
            <person name="Varghese N."/>
            <person name="Submissions S."/>
        </authorList>
    </citation>
    <scope>NUCLEOTIDE SEQUENCE [LARGE SCALE GENOMIC DNA]</scope>
    <source>
        <strain evidence="11">Gh-105</strain>
    </source>
</reference>
<dbReference type="PANTHER" id="PTHR42788:SF17">
    <property type="entry name" value="ALIPHATIC SULFONATES IMPORT ATP-BINDING PROTEIN SSUB"/>
    <property type="match status" value="1"/>
</dbReference>
<evidence type="ECO:0000256" key="8">
    <source>
        <dbReference type="SAM" id="MobiDB-lite"/>
    </source>
</evidence>
<dbReference type="Gene3D" id="3.40.50.300">
    <property type="entry name" value="P-loop containing nucleotide triphosphate hydrolases"/>
    <property type="match status" value="1"/>
</dbReference>
<feature type="region of interest" description="Disordered" evidence="8">
    <location>
        <begin position="22"/>
        <end position="43"/>
    </location>
</feature>
<evidence type="ECO:0000313" key="10">
    <source>
        <dbReference type="EMBL" id="SFG74046.1"/>
    </source>
</evidence>
<dbReference type="EMBL" id="FOPM01000009">
    <property type="protein sequence ID" value="SFG74046.1"/>
    <property type="molecule type" value="Genomic_DNA"/>
</dbReference>
<dbReference type="Proteomes" id="UP000199229">
    <property type="component" value="Unassembled WGS sequence"/>
</dbReference>
<keyword evidence="11" id="KW-1185">Reference proteome</keyword>
<keyword evidence="2" id="KW-0813">Transport</keyword>
<dbReference type="SUPFAM" id="SSF52540">
    <property type="entry name" value="P-loop containing nucleoside triphosphate hydrolases"/>
    <property type="match status" value="1"/>
</dbReference>
<evidence type="ECO:0000256" key="6">
    <source>
        <dbReference type="ARBA" id="ARBA00022967"/>
    </source>
</evidence>
<proteinExistence type="inferred from homology"/>
<evidence type="ECO:0000256" key="3">
    <source>
        <dbReference type="ARBA" id="ARBA00022475"/>
    </source>
</evidence>
<evidence type="ECO:0000313" key="11">
    <source>
        <dbReference type="Proteomes" id="UP000199229"/>
    </source>
</evidence>
<dbReference type="InterPro" id="IPR003593">
    <property type="entry name" value="AAA+_ATPase"/>
</dbReference>
<evidence type="ECO:0000256" key="7">
    <source>
        <dbReference type="ARBA" id="ARBA00023136"/>
    </source>
</evidence>
<comment type="similarity">
    <text evidence="1">Belongs to the ABC transporter superfamily.</text>
</comment>
<keyword evidence="7" id="KW-0472">Membrane</keyword>
<dbReference type="GO" id="GO:0016887">
    <property type="term" value="F:ATP hydrolysis activity"/>
    <property type="evidence" value="ECO:0007669"/>
    <property type="project" value="InterPro"/>
</dbReference>
<dbReference type="PROSITE" id="PS00211">
    <property type="entry name" value="ABC_TRANSPORTER_1"/>
    <property type="match status" value="1"/>
</dbReference>
<protein>
    <submittedName>
        <fullName evidence="10">Sulfonate transport system ATP-binding protein</fullName>
    </submittedName>
</protein>
<accession>A0A1I2UGT9</accession>